<organism evidence="2 3">
    <name type="scientific">Cohnella suwonensis</name>
    <dbReference type="NCBI Taxonomy" id="696072"/>
    <lineage>
        <taxon>Bacteria</taxon>
        <taxon>Bacillati</taxon>
        <taxon>Bacillota</taxon>
        <taxon>Bacilli</taxon>
        <taxon>Bacillales</taxon>
        <taxon>Paenibacillaceae</taxon>
        <taxon>Cohnella</taxon>
    </lineage>
</organism>
<proteinExistence type="predicted"/>
<feature type="domain" description="Copper amine oxidase-like N-terminal" evidence="1">
    <location>
        <begin position="32"/>
        <end position="142"/>
    </location>
</feature>
<sequence>MNAFLSLMLAVTLIAGGKADQTTPTMQVHSAVNGNETFAALIQKGRAYVDADGLLKILPYRLDKDNVTRDAKGHTLYVHGESYPDLKSDTLIFKKDAKSFKIGKADIALQDPIVAIGDRLYIPLRGIAHYYHLKLSIDKNKTIQISKANHEEKMVIANTAVIARANADRLIALTNEHIQAANDKDFAKYLSTLLPKLKEVDEYNPCFFVWLDAEKQPLKLRRIDFVSENIVGKSPRIIAEVKWTGRQMQVAYLKDKNGEWKIGSLD</sequence>
<evidence type="ECO:0000313" key="3">
    <source>
        <dbReference type="Proteomes" id="UP001596105"/>
    </source>
</evidence>
<accession>A0ABW0LSH6</accession>
<reference evidence="3" key="1">
    <citation type="journal article" date="2019" name="Int. J. Syst. Evol. Microbiol.">
        <title>The Global Catalogue of Microorganisms (GCM) 10K type strain sequencing project: providing services to taxonomists for standard genome sequencing and annotation.</title>
        <authorList>
            <consortium name="The Broad Institute Genomics Platform"/>
            <consortium name="The Broad Institute Genome Sequencing Center for Infectious Disease"/>
            <person name="Wu L."/>
            <person name="Ma J."/>
        </authorList>
    </citation>
    <scope>NUCLEOTIDE SEQUENCE [LARGE SCALE GENOMIC DNA]</scope>
    <source>
        <strain evidence="3">CCUG 57113</strain>
    </source>
</reference>
<name>A0ABW0LSH6_9BACL</name>
<comment type="caution">
    <text evidence="2">The sequence shown here is derived from an EMBL/GenBank/DDBJ whole genome shotgun (WGS) entry which is preliminary data.</text>
</comment>
<evidence type="ECO:0000313" key="2">
    <source>
        <dbReference type="EMBL" id="MFC5467543.1"/>
    </source>
</evidence>
<dbReference type="RefSeq" id="WP_209742741.1">
    <property type="nucleotide sequence ID" value="NZ_JBHSMH010000005.1"/>
</dbReference>
<dbReference type="InterPro" id="IPR012854">
    <property type="entry name" value="Cu_amine_oxidase-like_N"/>
</dbReference>
<dbReference type="EMBL" id="JBHSMH010000005">
    <property type="protein sequence ID" value="MFC5467543.1"/>
    <property type="molecule type" value="Genomic_DNA"/>
</dbReference>
<gene>
    <name evidence="2" type="ORF">ACFPPD_02365</name>
</gene>
<dbReference type="Proteomes" id="UP001596105">
    <property type="component" value="Unassembled WGS sequence"/>
</dbReference>
<dbReference type="Pfam" id="PF07833">
    <property type="entry name" value="Cu_amine_oxidN1"/>
    <property type="match status" value="1"/>
</dbReference>
<protein>
    <submittedName>
        <fullName evidence="2">Stalk domain-containing protein</fullName>
    </submittedName>
</protein>
<keyword evidence="3" id="KW-1185">Reference proteome</keyword>
<evidence type="ECO:0000259" key="1">
    <source>
        <dbReference type="Pfam" id="PF07833"/>
    </source>
</evidence>